<reference evidence="2" key="1">
    <citation type="journal article" date="2019" name="Int. J. Syst. Evol. Microbiol.">
        <title>The Global Catalogue of Microorganisms (GCM) 10K type strain sequencing project: providing services to taxonomists for standard genome sequencing and annotation.</title>
        <authorList>
            <consortium name="The Broad Institute Genomics Platform"/>
            <consortium name="The Broad Institute Genome Sequencing Center for Infectious Disease"/>
            <person name="Wu L."/>
            <person name="Ma J."/>
        </authorList>
    </citation>
    <scope>NUCLEOTIDE SEQUENCE [LARGE SCALE GENOMIC DNA]</scope>
    <source>
        <strain evidence="2">KCTC 42447</strain>
    </source>
</reference>
<proteinExistence type="predicted"/>
<dbReference type="EMBL" id="JBHRXZ010000017">
    <property type="protein sequence ID" value="MFC3607726.1"/>
    <property type="molecule type" value="Genomic_DNA"/>
</dbReference>
<dbReference type="Proteomes" id="UP001595630">
    <property type="component" value="Unassembled WGS sequence"/>
</dbReference>
<accession>A0ABV7T457</accession>
<protein>
    <submittedName>
        <fullName evidence="1">Molecular chaperone</fullName>
    </submittedName>
</protein>
<evidence type="ECO:0000313" key="2">
    <source>
        <dbReference type="Proteomes" id="UP001595630"/>
    </source>
</evidence>
<sequence length="595" mass="66559">MDTQSPHLLLRAPNQSRQKLSFCKAAPGPLAEWLSHLPRANLGETARRLFQALKELNELPLPPAERLPLLELLRPEVHETCKHLERHFLDKALALDHQGRKVAGLCQTLHNYLADGYKLVVQQYIAQGGGSHSASDQPEPLALASQRAIRSLYAALVRACQLYNVVPDSAWVELHLLFETARKHGLERQAISDPLTKPARSMSIEQSYLAALLLGAARSNQLRQRSIGKLGDLLEGWSPLVHLQPASAPSCQFVVIPPIDGAPRYRSLVPPEMLEGWLGINAQPLSAVIAEYLKMPTKQRHLSELSRADELDDDLLRHLCTAWDGMAERSFPRSAGEGELELCIGMTAVHFYLSGERNFDEMLEQNNQIEAERKKTKPVADPWSAAFVHTPSEASEARPELQSIAFELASEAPSVSHPTFRFGIVDQSAEGYRLTWPEDVPAQLQVGELVALRDRDQHWILATVRWVRQLHQGGTQMGIQLKTRHAHPCALRLVNSDGQNSHYLRTLMIPENATMRSPASLIAPNMPFREGSNVRILDNKRDYSAVLCERRSGTPSYGEFTYRTLEMAREEMPVTTRHAQPVGAAEGFDSLWELL</sequence>
<comment type="caution">
    <text evidence="1">The sequence shown here is derived from an EMBL/GenBank/DDBJ whole genome shotgun (WGS) entry which is preliminary data.</text>
</comment>
<name>A0ABV7T457_9GAMM</name>
<keyword evidence="2" id="KW-1185">Reference proteome</keyword>
<gene>
    <name evidence="1" type="ORF">ACFOMF_08060</name>
</gene>
<dbReference type="RefSeq" id="WP_386363393.1">
    <property type="nucleotide sequence ID" value="NZ_JBHRXZ010000017.1"/>
</dbReference>
<organism evidence="1 2">
    <name type="scientific">Stutzerimonas tarimensis</name>
    <dbReference type="NCBI Taxonomy" id="1507735"/>
    <lineage>
        <taxon>Bacteria</taxon>
        <taxon>Pseudomonadati</taxon>
        <taxon>Pseudomonadota</taxon>
        <taxon>Gammaproteobacteria</taxon>
        <taxon>Pseudomonadales</taxon>
        <taxon>Pseudomonadaceae</taxon>
        <taxon>Stutzerimonas</taxon>
    </lineage>
</organism>
<evidence type="ECO:0000313" key="1">
    <source>
        <dbReference type="EMBL" id="MFC3607726.1"/>
    </source>
</evidence>